<dbReference type="Pfam" id="PF25535">
    <property type="entry name" value="DUF7919"/>
    <property type="match status" value="1"/>
</dbReference>
<dbReference type="Proteomes" id="UP000245802">
    <property type="component" value="Chromosome"/>
</dbReference>
<reference evidence="2 3" key="1">
    <citation type="submission" date="2018-01" db="EMBL/GenBank/DDBJ databases">
        <title>G. obscuriglobus.</title>
        <authorList>
            <person name="Franke J."/>
            <person name="Blomberg W."/>
            <person name="Selmecki A."/>
        </authorList>
    </citation>
    <scope>NUCLEOTIDE SEQUENCE [LARGE SCALE GENOMIC DNA]</scope>
    <source>
        <strain evidence="2 3">DSM 5831</strain>
    </source>
</reference>
<keyword evidence="3" id="KW-1185">Reference proteome</keyword>
<evidence type="ECO:0000259" key="1">
    <source>
        <dbReference type="Pfam" id="PF25535"/>
    </source>
</evidence>
<dbReference type="EMBL" id="CP025958">
    <property type="protein sequence ID" value="AWM39418.1"/>
    <property type="molecule type" value="Genomic_DNA"/>
</dbReference>
<dbReference type="KEGG" id="gog:C1280_22130"/>
<evidence type="ECO:0000313" key="2">
    <source>
        <dbReference type="EMBL" id="AWM39418.1"/>
    </source>
</evidence>
<proteinExistence type="predicted"/>
<gene>
    <name evidence="2" type="ORF">C1280_22130</name>
</gene>
<feature type="domain" description="DUF7919" evidence="1">
    <location>
        <begin position="4"/>
        <end position="116"/>
    </location>
</feature>
<evidence type="ECO:0000313" key="3">
    <source>
        <dbReference type="Proteomes" id="UP000245802"/>
    </source>
</evidence>
<dbReference type="AlphaFoldDB" id="A0A2Z3H106"/>
<dbReference type="OrthoDB" id="9802764at2"/>
<accession>A0A2Z3H106</accession>
<protein>
    <recommendedName>
        <fullName evidence="1">DUF7919 domain-containing protein</fullName>
    </recommendedName>
</protein>
<dbReference type="RefSeq" id="WP_010034028.1">
    <property type="nucleotide sequence ID" value="NZ_CP025958.1"/>
</dbReference>
<name>A0A2Z3H106_9BACT</name>
<sequence>MSWFPDMGTACMIAHGDHVRAVGWLSDQHPFPTGDTPPEFLARLKEFCRRWDEGLGPLVWDVFMGPHRCELCGRCVASGNIGVPAGGVLFAAPEMIAHYVEVHKYAPPAEFVAAVLSAPLPGTREYAVAVAAFRAVALQQQLGELYRPGQPPRA</sequence>
<organism evidence="2 3">
    <name type="scientific">Gemmata obscuriglobus</name>
    <dbReference type="NCBI Taxonomy" id="114"/>
    <lineage>
        <taxon>Bacteria</taxon>
        <taxon>Pseudomonadati</taxon>
        <taxon>Planctomycetota</taxon>
        <taxon>Planctomycetia</taxon>
        <taxon>Gemmatales</taxon>
        <taxon>Gemmataceae</taxon>
        <taxon>Gemmata</taxon>
    </lineage>
</organism>
<dbReference type="InterPro" id="IPR057679">
    <property type="entry name" value="DUF7919"/>
</dbReference>